<protein>
    <submittedName>
        <fullName evidence="1">Uncharacterized protein</fullName>
    </submittedName>
</protein>
<dbReference type="OMA" id="EPPLCEV"/>
<dbReference type="Proteomes" id="UP000000600">
    <property type="component" value="Unassembled WGS sequence"/>
</dbReference>
<dbReference type="RefSeq" id="XP_001434777.1">
    <property type="nucleotide sequence ID" value="XM_001434740.1"/>
</dbReference>
<reference evidence="1 2" key="1">
    <citation type="journal article" date="2006" name="Nature">
        <title>Global trends of whole-genome duplications revealed by the ciliate Paramecium tetraurelia.</title>
        <authorList>
            <consortium name="Genoscope"/>
            <person name="Aury J.-M."/>
            <person name="Jaillon O."/>
            <person name="Duret L."/>
            <person name="Noel B."/>
            <person name="Jubin C."/>
            <person name="Porcel B.M."/>
            <person name="Segurens B."/>
            <person name="Daubin V."/>
            <person name="Anthouard V."/>
            <person name="Aiach N."/>
            <person name="Arnaiz O."/>
            <person name="Billaut A."/>
            <person name="Beisson J."/>
            <person name="Blanc I."/>
            <person name="Bouhouche K."/>
            <person name="Camara F."/>
            <person name="Duharcourt S."/>
            <person name="Guigo R."/>
            <person name="Gogendeau D."/>
            <person name="Katinka M."/>
            <person name="Keller A.-M."/>
            <person name="Kissmehl R."/>
            <person name="Klotz C."/>
            <person name="Koll F."/>
            <person name="Le Moue A."/>
            <person name="Lepere C."/>
            <person name="Malinsky S."/>
            <person name="Nowacki M."/>
            <person name="Nowak J.K."/>
            <person name="Plattner H."/>
            <person name="Poulain J."/>
            <person name="Ruiz F."/>
            <person name="Serrano V."/>
            <person name="Zagulski M."/>
            <person name="Dessen P."/>
            <person name="Betermier M."/>
            <person name="Weissenbach J."/>
            <person name="Scarpelli C."/>
            <person name="Schachter V."/>
            <person name="Sperling L."/>
            <person name="Meyer E."/>
            <person name="Cohen J."/>
            <person name="Wincker P."/>
        </authorList>
    </citation>
    <scope>NUCLEOTIDE SEQUENCE [LARGE SCALE GENOMIC DNA]</scope>
    <source>
        <strain evidence="1 2">Stock d4-2</strain>
    </source>
</reference>
<sequence>MEIESHRHQKQSTFQCSKDRLKQINKVSQQEASNTLYKKSCLFAFKDQKIKFRFPLADEHNLDNNSTQQEIIEQSSQIKVTGKHNLKTQDFATKSIEIEEENKENINEILIEPPSYQVSKITIPTQTGFFKQFTQQIYGKLYEQQF</sequence>
<dbReference type="InParanoid" id="A0C9B3"/>
<dbReference type="EMBL" id="CT868052">
    <property type="protein sequence ID" value="CAK67380.1"/>
    <property type="molecule type" value="Genomic_DNA"/>
</dbReference>
<accession>A0C9B3</accession>
<evidence type="ECO:0000313" key="1">
    <source>
        <dbReference type="EMBL" id="CAK67380.1"/>
    </source>
</evidence>
<name>A0C9B3_PARTE</name>
<organism evidence="1 2">
    <name type="scientific">Paramecium tetraurelia</name>
    <dbReference type="NCBI Taxonomy" id="5888"/>
    <lineage>
        <taxon>Eukaryota</taxon>
        <taxon>Sar</taxon>
        <taxon>Alveolata</taxon>
        <taxon>Ciliophora</taxon>
        <taxon>Intramacronucleata</taxon>
        <taxon>Oligohymenophorea</taxon>
        <taxon>Peniculida</taxon>
        <taxon>Parameciidae</taxon>
        <taxon>Paramecium</taxon>
    </lineage>
</organism>
<evidence type="ECO:0000313" key="2">
    <source>
        <dbReference type="Proteomes" id="UP000000600"/>
    </source>
</evidence>
<dbReference type="OrthoDB" id="309787at2759"/>
<dbReference type="KEGG" id="ptm:GSPATT00006686001"/>
<gene>
    <name evidence="1" type="ORF">GSPATT00006686001</name>
</gene>
<proteinExistence type="predicted"/>
<dbReference type="GeneID" id="5020562"/>
<keyword evidence="2" id="KW-1185">Reference proteome</keyword>
<dbReference type="HOGENOM" id="CLU_1910722_0_0_1"/>
<dbReference type="AlphaFoldDB" id="A0C9B3"/>